<sequence>MESGVASSTIVIGDSTSSEMRKMLRTSSNARQGEHGAGDISWLIMGGKAWHHIFSVTTS</sequence>
<protein>
    <submittedName>
        <fullName evidence="2">Uncharacterized protein</fullName>
    </submittedName>
</protein>
<organism evidence="2 3">
    <name type="scientific">Ricinus communis</name>
    <name type="common">Castor bean</name>
    <dbReference type="NCBI Taxonomy" id="3988"/>
    <lineage>
        <taxon>Eukaryota</taxon>
        <taxon>Viridiplantae</taxon>
        <taxon>Streptophyta</taxon>
        <taxon>Embryophyta</taxon>
        <taxon>Tracheophyta</taxon>
        <taxon>Spermatophyta</taxon>
        <taxon>Magnoliopsida</taxon>
        <taxon>eudicotyledons</taxon>
        <taxon>Gunneridae</taxon>
        <taxon>Pentapetalae</taxon>
        <taxon>rosids</taxon>
        <taxon>fabids</taxon>
        <taxon>Malpighiales</taxon>
        <taxon>Euphorbiaceae</taxon>
        <taxon>Acalyphoideae</taxon>
        <taxon>Acalypheae</taxon>
        <taxon>Ricinus</taxon>
    </lineage>
</organism>
<accession>B9RLX4</accession>
<evidence type="ECO:0000256" key="1">
    <source>
        <dbReference type="SAM" id="MobiDB-lite"/>
    </source>
</evidence>
<dbReference type="InParanoid" id="B9RLX4"/>
<evidence type="ECO:0000313" key="3">
    <source>
        <dbReference type="Proteomes" id="UP000008311"/>
    </source>
</evidence>
<feature type="compositionally biased region" description="Polar residues" evidence="1">
    <location>
        <begin position="1"/>
        <end position="18"/>
    </location>
</feature>
<dbReference type="Proteomes" id="UP000008311">
    <property type="component" value="Unassembled WGS sequence"/>
</dbReference>
<dbReference type="AlphaFoldDB" id="B9RLX4"/>
<name>B9RLX4_RICCO</name>
<feature type="region of interest" description="Disordered" evidence="1">
    <location>
        <begin position="1"/>
        <end position="35"/>
    </location>
</feature>
<proteinExistence type="predicted"/>
<keyword evidence="3" id="KW-1185">Reference proteome</keyword>
<gene>
    <name evidence="2" type="ORF">RCOM_1471610</name>
</gene>
<reference evidence="3" key="1">
    <citation type="journal article" date="2010" name="Nat. Biotechnol.">
        <title>Draft genome sequence of the oilseed species Ricinus communis.</title>
        <authorList>
            <person name="Chan A.P."/>
            <person name="Crabtree J."/>
            <person name="Zhao Q."/>
            <person name="Lorenzi H."/>
            <person name="Orvis J."/>
            <person name="Puiu D."/>
            <person name="Melake-Berhan A."/>
            <person name="Jones K.M."/>
            <person name="Redman J."/>
            <person name="Chen G."/>
            <person name="Cahoon E.B."/>
            <person name="Gedil M."/>
            <person name="Stanke M."/>
            <person name="Haas B.J."/>
            <person name="Wortman J.R."/>
            <person name="Fraser-Liggett C.M."/>
            <person name="Ravel J."/>
            <person name="Rabinowicz P.D."/>
        </authorList>
    </citation>
    <scope>NUCLEOTIDE SEQUENCE [LARGE SCALE GENOMIC DNA]</scope>
    <source>
        <strain evidence="3">cv. Hale</strain>
    </source>
</reference>
<dbReference type="EMBL" id="EQ973788">
    <property type="protein sequence ID" value="EEF47849.1"/>
    <property type="molecule type" value="Genomic_DNA"/>
</dbReference>
<evidence type="ECO:0000313" key="2">
    <source>
        <dbReference type="EMBL" id="EEF47849.1"/>
    </source>
</evidence>